<accession>A0A450XUT0</accession>
<sequence>MIAQPGKSETKKVDEMRLLHEVQNLVAQGGAAKIKCNKHLILKDRENHIFLVALPSQEWLVQSSLFVNRFQYVLHRQFDQLVFKAADAQRSTFIASRFRDVAAPFRLGMVPHPFQPSRQVCKIGLQAVPVPLLGDAIYPHRLPGSASKQARRWSTS</sequence>
<evidence type="ECO:0000313" key="1">
    <source>
        <dbReference type="EMBL" id="VFK18492.1"/>
    </source>
</evidence>
<gene>
    <name evidence="1" type="ORF">BECKLPF1236A_GA0070988_101993</name>
    <name evidence="2" type="ORF">BECKLPF1236C_GA0070990_101903</name>
</gene>
<dbReference type="EMBL" id="CAADFM010000199">
    <property type="protein sequence ID" value="VFK18492.1"/>
    <property type="molecule type" value="Genomic_DNA"/>
</dbReference>
<dbReference type="EMBL" id="CAADFP010000190">
    <property type="protein sequence ID" value="VFK33061.1"/>
    <property type="molecule type" value="Genomic_DNA"/>
</dbReference>
<reference evidence="2" key="1">
    <citation type="submission" date="2019-02" db="EMBL/GenBank/DDBJ databases">
        <authorList>
            <person name="Gruber-Vodicka R. H."/>
            <person name="Seah K. B. B."/>
        </authorList>
    </citation>
    <scope>NUCLEOTIDE SEQUENCE</scope>
    <source>
        <strain evidence="1">BECK_S312</strain>
        <strain evidence="2">BECK_S426</strain>
    </source>
</reference>
<evidence type="ECO:0000313" key="2">
    <source>
        <dbReference type="EMBL" id="VFK33061.1"/>
    </source>
</evidence>
<proteinExistence type="predicted"/>
<protein>
    <submittedName>
        <fullName evidence="2">Uncharacterized protein</fullName>
    </submittedName>
</protein>
<dbReference type="AlphaFoldDB" id="A0A450XUT0"/>
<organism evidence="2">
    <name type="scientific">Candidatus Kentrum sp. LPFa</name>
    <dbReference type="NCBI Taxonomy" id="2126335"/>
    <lineage>
        <taxon>Bacteria</taxon>
        <taxon>Pseudomonadati</taxon>
        <taxon>Pseudomonadota</taxon>
        <taxon>Gammaproteobacteria</taxon>
        <taxon>Candidatus Kentrum</taxon>
    </lineage>
</organism>
<name>A0A450XUT0_9GAMM</name>